<evidence type="ECO:0000313" key="7">
    <source>
        <dbReference type="Proteomes" id="UP000612055"/>
    </source>
</evidence>
<feature type="compositionally biased region" description="Low complexity" evidence="5">
    <location>
        <begin position="209"/>
        <end position="226"/>
    </location>
</feature>
<dbReference type="PANTHER" id="PTHR38101:SF1">
    <property type="entry name" value="UPF0307 PROTEIN YJGA"/>
    <property type="match status" value="1"/>
</dbReference>
<keyword evidence="4" id="KW-0694">RNA-binding</keyword>
<dbReference type="AlphaFoldDB" id="A0A836BYG1"/>
<keyword evidence="3" id="KW-0699">rRNA-binding</keyword>
<keyword evidence="2" id="KW-0690">Ribosome biogenesis</keyword>
<evidence type="ECO:0000256" key="2">
    <source>
        <dbReference type="ARBA" id="ARBA00022517"/>
    </source>
</evidence>
<evidence type="ECO:0000313" key="6">
    <source>
        <dbReference type="EMBL" id="KAG2492268.1"/>
    </source>
</evidence>
<dbReference type="GO" id="GO:0005829">
    <property type="term" value="C:cytosol"/>
    <property type="evidence" value="ECO:0007669"/>
    <property type="project" value="TreeGrafter"/>
</dbReference>
<reference evidence="6" key="1">
    <citation type="journal article" date="2020" name="bioRxiv">
        <title>Comparative genomics of Chlamydomonas.</title>
        <authorList>
            <person name="Craig R.J."/>
            <person name="Hasan A.R."/>
            <person name="Ness R.W."/>
            <person name="Keightley P.D."/>
        </authorList>
    </citation>
    <scope>NUCLEOTIDE SEQUENCE</scope>
    <source>
        <strain evidence="6">CCAP 11/70</strain>
    </source>
</reference>
<dbReference type="Pfam" id="PF04751">
    <property type="entry name" value="DarP"/>
    <property type="match status" value="1"/>
</dbReference>
<keyword evidence="1" id="KW-0963">Cytoplasm</keyword>
<dbReference type="InterPro" id="IPR023153">
    <property type="entry name" value="DarP_sf"/>
</dbReference>
<dbReference type="EMBL" id="JAEHOE010000046">
    <property type="protein sequence ID" value="KAG2492268.1"/>
    <property type="molecule type" value="Genomic_DNA"/>
</dbReference>
<dbReference type="GO" id="GO:0042254">
    <property type="term" value="P:ribosome biogenesis"/>
    <property type="evidence" value="ECO:0007669"/>
    <property type="project" value="UniProtKB-KW"/>
</dbReference>
<dbReference type="InterPro" id="IPR006839">
    <property type="entry name" value="DarP"/>
</dbReference>
<evidence type="ECO:0000256" key="1">
    <source>
        <dbReference type="ARBA" id="ARBA00022490"/>
    </source>
</evidence>
<accession>A0A836BYG1</accession>
<name>A0A836BYG1_9CHLO</name>
<dbReference type="SUPFAM" id="SSF158710">
    <property type="entry name" value="PSPTO4464-like"/>
    <property type="match status" value="1"/>
</dbReference>
<proteinExistence type="predicted"/>
<dbReference type="OrthoDB" id="547435at2759"/>
<dbReference type="Gene3D" id="1.10.60.30">
    <property type="entry name" value="PSPTO4464-like domains"/>
    <property type="match status" value="1"/>
</dbReference>
<keyword evidence="7" id="KW-1185">Reference proteome</keyword>
<evidence type="ECO:0000256" key="5">
    <source>
        <dbReference type="SAM" id="MobiDB-lite"/>
    </source>
</evidence>
<evidence type="ECO:0000256" key="4">
    <source>
        <dbReference type="ARBA" id="ARBA00022884"/>
    </source>
</evidence>
<dbReference type="GO" id="GO:0019843">
    <property type="term" value="F:rRNA binding"/>
    <property type="evidence" value="ECO:0007669"/>
    <property type="project" value="UniProtKB-KW"/>
</dbReference>
<dbReference type="PANTHER" id="PTHR38101">
    <property type="entry name" value="UPF0307 PROTEIN YJGA"/>
    <property type="match status" value="1"/>
</dbReference>
<dbReference type="Proteomes" id="UP000612055">
    <property type="component" value="Unassembled WGS sequence"/>
</dbReference>
<sequence>MVVVAPSALYNFADSAEERIPGQRRNRSTQKKEARSVLDVVRGLTSMSAKQLGAVSHLLPPGGMEAVGIAAKLPRSNQGRKRQEALVAKMLRGQLTDPQIEKLQEAVSIATQSRGIFEDGDVSGLVESWREGLLGEDQEVIAEVYGYPVAWAPDHQQLRSLVRQCKEALEEEEQQRQAAEALVASDQASPTGSSSGSDGEGGESGGEGAAEAAAEAAADAAAVAGGPPRRRKGGKAPEPKSRPLVRSLGKLLKPLALRVVAERDAQA</sequence>
<organism evidence="6 7">
    <name type="scientific">Edaphochlamys debaryana</name>
    <dbReference type="NCBI Taxonomy" id="47281"/>
    <lineage>
        <taxon>Eukaryota</taxon>
        <taxon>Viridiplantae</taxon>
        <taxon>Chlorophyta</taxon>
        <taxon>core chlorophytes</taxon>
        <taxon>Chlorophyceae</taxon>
        <taxon>CS clade</taxon>
        <taxon>Chlamydomonadales</taxon>
        <taxon>Chlamydomonadales incertae sedis</taxon>
        <taxon>Edaphochlamys</taxon>
    </lineage>
</organism>
<evidence type="ECO:0000256" key="3">
    <source>
        <dbReference type="ARBA" id="ARBA00022730"/>
    </source>
</evidence>
<feature type="region of interest" description="Disordered" evidence="5">
    <location>
        <begin position="172"/>
        <end position="248"/>
    </location>
</feature>
<gene>
    <name evidence="6" type="ORF">HYH03_009508</name>
</gene>
<feature type="compositionally biased region" description="Gly residues" evidence="5">
    <location>
        <begin position="198"/>
        <end position="208"/>
    </location>
</feature>
<comment type="caution">
    <text evidence="6">The sequence shown here is derived from an EMBL/GenBank/DDBJ whole genome shotgun (WGS) entry which is preliminary data.</text>
</comment>
<protein>
    <submittedName>
        <fullName evidence="6">Uncharacterized protein</fullName>
    </submittedName>
</protein>